<proteinExistence type="predicted"/>
<keyword evidence="1" id="KW-1133">Transmembrane helix</keyword>
<dbReference type="EMBL" id="QMFY01000007">
    <property type="protein sequence ID" value="RAW00442.1"/>
    <property type="molecule type" value="Genomic_DNA"/>
</dbReference>
<sequence length="72" mass="7948">MKTFLLIAGSVAALITLQLLIMTGYAITSLISHKYTDEDQKRILLLLTFPGIGLLIFGSLTFFLFRKAAAKN</sequence>
<reference evidence="2 3" key="1">
    <citation type="submission" date="2018-06" db="EMBL/GenBank/DDBJ databases">
        <title>Chryseolinea flavus sp. nov., a member of the phylum Bacteroidetes isolated from soil.</title>
        <authorList>
            <person name="Li Y."/>
            <person name="Wang J."/>
        </authorList>
    </citation>
    <scope>NUCLEOTIDE SEQUENCE [LARGE SCALE GENOMIC DNA]</scope>
    <source>
        <strain evidence="2 3">SDU1-6</strain>
    </source>
</reference>
<protein>
    <submittedName>
        <fullName evidence="2">Uncharacterized protein</fullName>
    </submittedName>
</protein>
<feature type="transmembrane region" description="Helical" evidence="1">
    <location>
        <begin position="42"/>
        <end position="65"/>
    </location>
</feature>
<keyword evidence="3" id="KW-1185">Reference proteome</keyword>
<evidence type="ECO:0000313" key="2">
    <source>
        <dbReference type="EMBL" id="RAW00442.1"/>
    </source>
</evidence>
<accession>A0A364Y0V4</accession>
<dbReference type="AlphaFoldDB" id="A0A364Y0V4"/>
<organism evidence="2 3">
    <name type="scientific">Pseudochryseolinea flava</name>
    <dbReference type="NCBI Taxonomy" id="2059302"/>
    <lineage>
        <taxon>Bacteria</taxon>
        <taxon>Pseudomonadati</taxon>
        <taxon>Bacteroidota</taxon>
        <taxon>Cytophagia</taxon>
        <taxon>Cytophagales</taxon>
        <taxon>Fulvivirgaceae</taxon>
        <taxon>Pseudochryseolinea</taxon>
    </lineage>
</organism>
<keyword evidence="1" id="KW-0472">Membrane</keyword>
<name>A0A364Y0V4_9BACT</name>
<gene>
    <name evidence="2" type="ORF">DQQ10_15470</name>
</gene>
<comment type="caution">
    <text evidence="2">The sequence shown here is derived from an EMBL/GenBank/DDBJ whole genome shotgun (WGS) entry which is preliminary data.</text>
</comment>
<evidence type="ECO:0000256" key="1">
    <source>
        <dbReference type="SAM" id="Phobius"/>
    </source>
</evidence>
<keyword evidence="1" id="KW-0812">Transmembrane</keyword>
<evidence type="ECO:0000313" key="3">
    <source>
        <dbReference type="Proteomes" id="UP000251889"/>
    </source>
</evidence>
<dbReference type="RefSeq" id="WP_112747784.1">
    <property type="nucleotide sequence ID" value="NZ_QMFY01000007.1"/>
</dbReference>
<dbReference type="Proteomes" id="UP000251889">
    <property type="component" value="Unassembled WGS sequence"/>
</dbReference>